<dbReference type="Proteomes" id="UP000198539">
    <property type="component" value="Unassembled WGS sequence"/>
</dbReference>
<protein>
    <submittedName>
        <fullName evidence="9">Protocatechuate 3,4-dioxygenase beta subunit</fullName>
    </submittedName>
</protein>
<dbReference type="GO" id="GO:0009712">
    <property type="term" value="P:catechol-containing compound metabolic process"/>
    <property type="evidence" value="ECO:0007669"/>
    <property type="project" value="InterPro"/>
</dbReference>
<keyword evidence="4 9" id="KW-0223">Dioxygenase</keyword>
<evidence type="ECO:0000256" key="5">
    <source>
        <dbReference type="ARBA" id="ARBA00023002"/>
    </source>
</evidence>
<comment type="cofactor">
    <cofactor evidence="1">
        <name>Fe(3+)</name>
        <dbReference type="ChEBI" id="CHEBI:29034"/>
    </cofactor>
</comment>
<evidence type="ECO:0000256" key="4">
    <source>
        <dbReference type="ARBA" id="ARBA00022964"/>
    </source>
</evidence>
<evidence type="ECO:0000313" key="9">
    <source>
        <dbReference type="EMBL" id="SDW88738.1"/>
    </source>
</evidence>
<feature type="domain" description="Catechol dioxygenase N-terminal" evidence="8">
    <location>
        <begin position="26"/>
        <end position="99"/>
    </location>
</feature>
<dbReference type="InterPro" id="IPR015889">
    <property type="entry name" value="Intradiol_dOase_core"/>
</dbReference>
<organism evidence="9 10">
    <name type="scientific">Roseicitreum antarcticum</name>
    <dbReference type="NCBI Taxonomy" id="564137"/>
    <lineage>
        <taxon>Bacteria</taxon>
        <taxon>Pseudomonadati</taxon>
        <taxon>Pseudomonadota</taxon>
        <taxon>Alphaproteobacteria</taxon>
        <taxon>Rhodobacterales</taxon>
        <taxon>Paracoccaceae</taxon>
        <taxon>Roseicitreum</taxon>
    </lineage>
</organism>
<evidence type="ECO:0000259" key="8">
    <source>
        <dbReference type="Pfam" id="PF04444"/>
    </source>
</evidence>
<reference evidence="9 10" key="1">
    <citation type="submission" date="2016-10" db="EMBL/GenBank/DDBJ databases">
        <authorList>
            <person name="de Groot N.N."/>
        </authorList>
    </citation>
    <scope>NUCLEOTIDE SEQUENCE [LARGE SCALE GENOMIC DNA]</scope>
    <source>
        <strain evidence="9 10">CGMCC 1.8894</strain>
    </source>
</reference>
<dbReference type="EMBL" id="FNOM01000004">
    <property type="protein sequence ID" value="SDW88738.1"/>
    <property type="molecule type" value="Genomic_DNA"/>
</dbReference>
<dbReference type="InterPro" id="IPR000627">
    <property type="entry name" value="Intradiol_dOase_C"/>
</dbReference>
<dbReference type="SUPFAM" id="SSF49482">
    <property type="entry name" value="Aromatic compound dioxygenase"/>
    <property type="match status" value="1"/>
</dbReference>
<evidence type="ECO:0000256" key="2">
    <source>
        <dbReference type="ARBA" id="ARBA00007825"/>
    </source>
</evidence>
<sequence length="304" mass="32510">MEGGISSSLGLRPADAFAARLAQAEDARLAVVLGAFVADLHALIDTYAITRSELHGVLLFATEVGHACSDQRQEWALLADVLGLTSGVENQMSRRPVAATPNTLPGPFYRADAPRRRDGESISLDQKGQPLTFRASVVDLDARPVPHAQIEVWQANADGIYENQAPDQQPEFNLRGIFRANALGRATIRTVRPAGYAVPGDGPVGQLMARLAISLIRPAHIHVRITAAGFQPLTTHVFDRSDPALDQDPLFAVHPQLLADFTPAEPGTRGGANAPVPHWCAEHRFTLAPTAPDAAPDTADAQAD</sequence>
<keyword evidence="10" id="KW-1185">Reference proteome</keyword>
<dbReference type="Gene3D" id="2.60.130.10">
    <property type="entry name" value="Aromatic compound dioxygenase"/>
    <property type="match status" value="1"/>
</dbReference>
<dbReference type="GO" id="GO:0008199">
    <property type="term" value="F:ferric iron binding"/>
    <property type="evidence" value="ECO:0007669"/>
    <property type="project" value="InterPro"/>
</dbReference>
<dbReference type="Pfam" id="PF00775">
    <property type="entry name" value="Dioxygenase_C"/>
    <property type="match status" value="1"/>
</dbReference>
<keyword evidence="3" id="KW-0479">Metal-binding</keyword>
<name>A0A1H2X7J5_9RHOB</name>
<dbReference type="GO" id="GO:0018576">
    <property type="term" value="F:catechol 1,2-dioxygenase activity"/>
    <property type="evidence" value="ECO:0007669"/>
    <property type="project" value="InterPro"/>
</dbReference>
<evidence type="ECO:0000256" key="3">
    <source>
        <dbReference type="ARBA" id="ARBA00022723"/>
    </source>
</evidence>
<dbReference type="AlphaFoldDB" id="A0A1H2X7J5"/>
<proteinExistence type="inferred from homology"/>
<dbReference type="PANTHER" id="PTHR33711:SF7">
    <property type="entry name" value="INTRADIOL RING-CLEAVAGE DIOXYGENASES DOMAIN-CONTAINING PROTEIN-RELATED"/>
    <property type="match status" value="1"/>
</dbReference>
<evidence type="ECO:0000259" key="7">
    <source>
        <dbReference type="Pfam" id="PF00775"/>
    </source>
</evidence>
<dbReference type="STRING" id="564137.SAMN04488238_10493"/>
<feature type="domain" description="Intradiol ring-cleavage dioxygenases" evidence="7">
    <location>
        <begin position="106"/>
        <end position="267"/>
    </location>
</feature>
<gene>
    <name evidence="9" type="ORF">SAMN04488238_10493</name>
</gene>
<keyword evidence="5" id="KW-0560">Oxidoreductase</keyword>
<dbReference type="PANTHER" id="PTHR33711">
    <property type="entry name" value="DIOXYGENASE, PUTATIVE (AFU_ORTHOLOGUE AFUA_2G02910)-RELATED"/>
    <property type="match status" value="1"/>
</dbReference>
<dbReference type="InterPro" id="IPR007535">
    <property type="entry name" value="Catechol_dOase_N"/>
</dbReference>
<dbReference type="InterPro" id="IPR050770">
    <property type="entry name" value="Intradiol_RC_Dioxygenase"/>
</dbReference>
<evidence type="ECO:0000256" key="6">
    <source>
        <dbReference type="ARBA" id="ARBA00023004"/>
    </source>
</evidence>
<keyword evidence="6" id="KW-0408">Iron</keyword>
<dbReference type="OrthoDB" id="9800887at2"/>
<comment type="similarity">
    <text evidence="2">Belongs to the intradiol ring-cleavage dioxygenase family.</text>
</comment>
<evidence type="ECO:0000313" key="10">
    <source>
        <dbReference type="Proteomes" id="UP000198539"/>
    </source>
</evidence>
<dbReference type="Pfam" id="PF04444">
    <property type="entry name" value="Dioxygenase_N"/>
    <property type="match status" value="1"/>
</dbReference>
<accession>A0A1H2X7J5</accession>
<dbReference type="RefSeq" id="WP_092887376.1">
    <property type="nucleotide sequence ID" value="NZ_CP061498.1"/>
</dbReference>
<evidence type="ECO:0000256" key="1">
    <source>
        <dbReference type="ARBA" id="ARBA00001965"/>
    </source>
</evidence>